<gene>
    <name evidence="2" type="ORF">GWR21_28655</name>
</gene>
<keyword evidence="3" id="KW-1185">Reference proteome</keyword>
<dbReference type="EMBL" id="CP048113">
    <property type="protein sequence ID" value="QHS63415.1"/>
    <property type="molecule type" value="Genomic_DNA"/>
</dbReference>
<dbReference type="Proteomes" id="UP000476411">
    <property type="component" value="Chromosome"/>
</dbReference>
<accession>A0A6B9ZQ50</accession>
<proteinExistence type="predicted"/>
<name>A0A6B9ZQ50_9BACT</name>
<evidence type="ECO:0000313" key="3">
    <source>
        <dbReference type="Proteomes" id="UP000476411"/>
    </source>
</evidence>
<feature type="chain" id="PRO_5025450983" evidence="1">
    <location>
        <begin position="21"/>
        <end position="2288"/>
    </location>
</feature>
<feature type="signal peptide" evidence="1">
    <location>
        <begin position="1"/>
        <end position="20"/>
    </location>
</feature>
<dbReference type="InterPro" id="IPR025667">
    <property type="entry name" value="SprB_repeat"/>
</dbReference>
<sequence length="2288" mass="239550">MKWLLGLVILIAAGCMQSYGQSLSGSTWLFGQYASGSSTSPMIYVQYTGTGQDEALGGTPLGPGMVAAAGVKAAPPYLLRTSTGSSVGGIYTSSAYPFDFSSERDDLPFVGAYSNYNLGNSSTASIRWLYGMVAPNKLSASPATACGNGSVYISSGNNWPLFDDQYVKSYVVFEYNIVGTSAWKPIDSVSTYGGTYGLSFVPSQKIPEIRSGTKNVRFQSKVKAVYSNKTYYSAYSAASSPIEILAPAPALNVSRIETKMTCAGESNGAVRVPVGAVTSANPTMRWILRPGNVTNPCFPDGTSNCGNGIAQSEGAVPVSTTEIAYSGLAAGTYTLWFVNPGEELRSCFSSYSFTIGSFPAVAIAEDQGQHKNISCYNANDGRLRATATGGDPAGQYYFTLLRSDNTIYTGEQAGNGASLVWDNLPAGKYKLRVRNDRCSDVQTSQEIELTQPPQMTGTISLVQPTCNVPGNGAVTVTANAGGVASFRYELYKGGVLQQQSGVVPDRSYTFSGLTGGNYAVQFYNNDVAGCPPWVGNTTLDAPVPLTLVLASRDSVSCYGGSDGKLRFTASGGTGVYTYTLSGGTIGTRTSTDGLFENLPAGDYTIQLTNQASGCNDLVAQPVSVFQRSQLTIQLQPAGISCYGFDDAAVRALVNGGSGSYRYKWQQLKNGVWMENSFWFETDTKIDALAAGTYRVVITDAKANGCTVTADEVVINDVTALKITDITVTDAVCLADGVHIVMTATGGTGAYTYSLSTNGGTTFTPFTAATKLTTSGAYHLQVTDANGCVTPADDVYNVALPAAALDFSTTVSDYHGYNISCKNAADGRITVNATGGNGGAFSGYEYSLNGGKYQASPVFDQLGGNSYTISVKDGRGCEVSKTINLTEPDMKEVTLTKADIACNGAATGKLTVDITGGAGAYNLTVNSQAVTAGTTLEQLSAGVYDIHITDANVCPVDTSITLVNTYPALTIDSAVITAIICYDNTARIDIGATGGDGVHHFSLSTDNWSSATSYTSGAALTAGSYALRLTDGQGCIINYPDILEITAPAAPLRLTAILSEHNGFNISCKDAADGIITVQATGGNGGSYVGYQYSINGVAYQASPVFDHLGPGDYTVSVKDGRGCIASVTTTLKQSDMQVNLTKTDVTCNGDATGTLTVQVTGGTTTYSLTVNGQAVTAGTTLQQLPAGIYNIHITDANGCPTDTSITIVNTYPALTIDSAVVKDIVCYGTTGRIDLGGSGGDGIHTFSLSTDNWNSAVNYTSGAVLTPGDYALRLTDGQGCITSYPDILQITAPASPFSFTVSLSDYNGYNVTCAGSNGVITVNATGGNGGKYTGYQYSIGGRAYQSSPVFDHLRAGTYTISVKDARGCESSTTVTLVQSDMKVALTKTDIICNGAATGTLTTVITGGAGSYSLTVNGRTVMPGTTLQQLSAGRYDIHITDANGCPIDTNITIVYTYPALHIDSAVVTDIVCYGTKGRINIGASGGDGMYTFSLSTDNWNSASTYTTGAALDAGNYKLRLTDGQGCMTNYTDNLKVTAPASPLTFTTTLSNYNGYNISCMGGNNGTAAITAAGGNGASYSGYTYAVDGGMFTTDTLFKQLNAGKHTFSVKDARGCVLSKDVVLTAPATAINLTLVSRQQVPCASLPVGSITVTGSGGTGGLQYSIDNLNWQSAATFNGLVAGAYTVMVRDQNGCVKTLSTEIVPVNPPIVIDSITVNDIVCYGQKGTIQVRAHGGTGSLTSEYAWNGGNYDHTFNNTTPMGAGTYTIRIKDAAGCYSAVSAVKHITAPSTALDVAVTTTDYNGLQISCYGRSDGSISLAATGGNGGSYNGYKYSINNSAYATANTYTNLTAGNYSIKVSDGRGCELVRQVVLQQPAAALTLAVSSKEDLTCEANPTGMIGLQAGGGTAPYTYAMNGGSWQQVPVFAALPANTYALQVKDVNGCMANVTEQLNAMYPPITATATIDDVTCNGLADGSLAVMPTGGDGQYTYEWNVAGLSGHTVKDLPAGTYTVKITDGAGCFSSFTNEVGQPTRLQLEVDAPAVCDGQNGSIDAYVSGGIAPYKYSLNQSSWLPAGSFTQMEAGQYNIRIQDQHGCEIAQDFAIEKRNVKPDVNFLVASRRNALDTLVLKEISVPAPDHVSWSYSPAATFLGYEPDGTPLIKFAAPGTYWVEMTGTFGECIYSERKEVMISPYDPLAGPGYTVPVRVIDTVMMSPNPNNGNFSFTVKLNRKQQVVAYVYDMNGIIAGKRQYAPALQIDDKFSVGGTATRTFILRIITESESRDVRFIISR</sequence>
<protein>
    <submittedName>
        <fullName evidence="2">Uncharacterized protein</fullName>
    </submittedName>
</protein>
<dbReference type="RefSeq" id="WP_162335131.1">
    <property type="nucleotide sequence ID" value="NZ_CP048113.1"/>
</dbReference>
<dbReference type="Pfam" id="PF13573">
    <property type="entry name" value="SprB"/>
    <property type="match status" value="11"/>
</dbReference>
<organism evidence="2 3">
    <name type="scientific">Chitinophaga agri</name>
    <dbReference type="NCBI Taxonomy" id="2703787"/>
    <lineage>
        <taxon>Bacteria</taxon>
        <taxon>Pseudomonadati</taxon>
        <taxon>Bacteroidota</taxon>
        <taxon>Chitinophagia</taxon>
        <taxon>Chitinophagales</taxon>
        <taxon>Chitinophagaceae</taxon>
        <taxon>Chitinophaga</taxon>
    </lineage>
</organism>
<dbReference type="KEGG" id="chih:GWR21_28655"/>
<reference evidence="2 3" key="1">
    <citation type="submission" date="2020-01" db="EMBL/GenBank/DDBJ databases">
        <title>Complete genome sequence of Chitinophaga sp. H33E-04 isolated from quinoa roots.</title>
        <authorList>
            <person name="Weon H.-Y."/>
            <person name="Lee S.A."/>
        </authorList>
    </citation>
    <scope>NUCLEOTIDE SEQUENCE [LARGE SCALE GENOMIC DNA]</scope>
    <source>
        <strain evidence="2 3">H33E-04</strain>
    </source>
</reference>
<keyword evidence="1" id="KW-0732">Signal</keyword>
<dbReference type="PROSITE" id="PS51257">
    <property type="entry name" value="PROKAR_LIPOPROTEIN"/>
    <property type="match status" value="1"/>
</dbReference>
<evidence type="ECO:0000256" key="1">
    <source>
        <dbReference type="SAM" id="SignalP"/>
    </source>
</evidence>
<evidence type="ECO:0000313" key="2">
    <source>
        <dbReference type="EMBL" id="QHS63415.1"/>
    </source>
</evidence>